<evidence type="ECO:0000313" key="5">
    <source>
        <dbReference type="Proteomes" id="UP000323075"/>
    </source>
</evidence>
<dbReference type="AlphaFoldDB" id="A0A4D6GQ52"/>
<dbReference type="PANTHER" id="PTHR42924:SF18">
    <property type="entry name" value="POLYMERASE_HISTIDINOL PHOSPHATASE N-TERMINAL DOMAIN-CONTAINING PROTEIN"/>
    <property type="match status" value="1"/>
</dbReference>
<dbReference type="InterPro" id="IPR016195">
    <property type="entry name" value="Pol/histidinol_Pase-like"/>
</dbReference>
<dbReference type="EMBL" id="VRYN01000001">
    <property type="protein sequence ID" value="TYO82310.1"/>
    <property type="molecule type" value="Genomic_DNA"/>
</dbReference>
<proteinExistence type="predicted"/>
<dbReference type="InterPro" id="IPR003141">
    <property type="entry name" value="Pol/His_phosphatase_N"/>
</dbReference>
<name>A0A4D6GQ52_HALS9</name>
<evidence type="ECO:0000259" key="1">
    <source>
        <dbReference type="SMART" id="SM00481"/>
    </source>
</evidence>
<evidence type="ECO:0000313" key="2">
    <source>
        <dbReference type="EMBL" id="QCC43815.1"/>
    </source>
</evidence>
<dbReference type="GO" id="GO:0004534">
    <property type="term" value="F:5'-3' RNA exonuclease activity"/>
    <property type="evidence" value="ECO:0007669"/>
    <property type="project" value="TreeGrafter"/>
</dbReference>
<dbReference type="EMBL" id="CP038631">
    <property type="protein sequence ID" value="QCC43815.1"/>
    <property type="molecule type" value="Genomic_DNA"/>
</dbReference>
<organism evidence="2 4">
    <name type="scientific">Halobacterium salinarum (strain ATCC 33171 / DSM 3754 / JCM 8978 / NBRC 102687 / NCIMB 764 / 91-R6)</name>
    <dbReference type="NCBI Taxonomy" id="2597657"/>
    <lineage>
        <taxon>Archaea</taxon>
        <taxon>Methanobacteriati</taxon>
        <taxon>Methanobacteriota</taxon>
        <taxon>Stenosarchaea group</taxon>
        <taxon>Halobacteria</taxon>
        <taxon>Halobacteriales</taxon>
        <taxon>Halobacteriaceae</taxon>
        <taxon>Halobacterium</taxon>
    </lineage>
</organism>
<dbReference type="SMART" id="SM00481">
    <property type="entry name" value="POLIIIAc"/>
    <property type="match status" value="1"/>
</dbReference>
<dbReference type="GeneID" id="62887729"/>
<dbReference type="GO" id="GO:0035312">
    <property type="term" value="F:5'-3' DNA exonuclease activity"/>
    <property type="evidence" value="ECO:0007669"/>
    <property type="project" value="TreeGrafter"/>
</dbReference>
<evidence type="ECO:0000313" key="3">
    <source>
        <dbReference type="EMBL" id="TYO82310.1"/>
    </source>
</evidence>
<dbReference type="InterPro" id="IPR004013">
    <property type="entry name" value="PHP_dom"/>
</dbReference>
<dbReference type="PANTHER" id="PTHR42924">
    <property type="entry name" value="EXONUCLEASE"/>
    <property type="match status" value="1"/>
</dbReference>
<dbReference type="Pfam" id="PF02811">
    <property type="entry name" value="PHP"/>
    <property type="match status" value="1"/>
</dbReference>
<gene>
    <name evidence="3" type="ORF">APQ99_00830</name>
    <name evidence="2" type="ORF">HBSAL_00340</name>
</gene>
<dbReference type="InterPro" id="IPR052018">
    <property type="entry name" value="PHP_domain"/>
</dbReference>
<feature type="domain" description="Polymerase/histidinol phosphatase N-terminal" evidence="1">
    <location>
        <begin position="4"/>
        <end position="68"/>
    </location>
</feature>
<dbReference type="Gene3D" id="3.20.20.140">
    <property type="entry name" value="Metal-dependent hydrolases"/>
    <property type="match status" value="1"/>
</dbReference>
<reference evidence="2" key="3">
    <citation type="journal article" name="MicrobiologyOpen">
        <title>Whole-genome comparison between the type strain of Halobacterium salinarum (DSM 3754(T)) and the laboratory strains R1 and NRC-1.</title>
        <authorList>
            <person name="Pfeiffer F."/>
            <person name="Losensky G."/>
            <person name="Marchfelder A."/>
            <person name="Habermann B."/>
            <person name="Dyall-Smith M."/>
        </authorList>
    </citation>
    <scope>NUCLEOTIDE SEQUENCE</scope>
    <source>
        <strain evidence="2">91-R6</strain>
    </source>
</reference>
<dbReference type="Proteomes" id="UP000296216">
    <property type="component" value="Chromosome"/>
</dbReference>
<dbReference type="Proteomes" id="UP000323075">
    <property type="component" value="Unassembled WGS sequence"/>
</dbReference>
<sequence length="267" mass="28496">MVHADLHVHTTNSDGTLTIDAVPDAAHDAGVTAVAITDHDRLHPALDAPVTVRDDITVIHGIELRVDTGPQRVDLLGYGVHGTDALTAECDRIQRDRRDRGRRIIDRVEARLGVSLPLEPRPGLGRPHIARAITAHPDTDYDTMDAVFDSLIGNDGPCFVARDVPDFETGVDLLTDACGLVGLAHPLRYDDPQHALALCAALDAVEAHYPYDRPVGTAPDDGAALVADAIDTHDLIPTGGTDAHDHTLGTAGLDRDAYAAVRTRLAD</sequence>
<protein>
    <submittedName>
        <fullName evidence="2">PHP domain protein</fullName>
    </submittedName>
</protein>
<reference evidence="3 5" key="2">
    <citation type="submission" date="2019-07" db="EMBL/GenBank/DDBJ databases">
        <title>Genomic Encyclopedia of Archaeal and Bacterial Type Strains, Phase II (KMG-II): from individual species to whole genera.</title>
        <authorList>
            <person name="Goeker M."/>
        </authorList>
    </citation>
    <scope>NUCLEOTIDE SEQUENCE [LARGE SCALE GENOMIC DNA]</scope>
    <source>
        <strain evidence="3 5">DSM 3754</strain>
    </source>
</reference>
<dbReference type="SUPFAM" id="SSF89550">
    <property type="entry name" value="PHP domain-like"/>
    <property type="match status" value="1"/>
</dbReference>
<evidence type="ECO:0000313" key="4">
    <source>
        <dbReference type="Proteomes" id="UP000296216"/>
    </source>
</evidence>
<accession>A0A4D6GQ52</accession>
<reference evidence="2 4" key="1">
    <citation type="journal article" date="2019" name="Microbiol. Resour. Announc.">
        <title>The Genome Sequence of the Halobacterium salinarum Type Strain Is Closely Related to That of Laboratory Strains NRC-1 and R1.</title>
        <authorList>
            <person name="Pfeiffer F."/>
            <person name="Marchfelder A."/>
            <person name="Habermann B."/>
            <person name="Dyall-Smith M.L."/>
        </authorList>
    </citation>
    <scope>NUCLEOTIDE SEQUENCE [LARGE SCALE GENOMIC DNA]</scope>
    <source>
        <strain evidence="2">91-R6</strain>
        <strain evidence="4">ATCC 33171 / DSM 3754 / JCM 8978 / NBRC 102687 / NCIMB 764 / 91-R6</strain>
    </source>
</reference>
<dbReference type="RefSeq" id="WP_136360937.1">
    <property type="nucleotide sequence ID" value="NZ_VRYN01000001.1"/>
</dbReference>
<dbReference type="Gene3D" id="1.10.150.650">
    <property type="match status" value="1"/>
</dbReference>